<name>A0AAN8FXS6_TRICO</name>
<dbReference type="Proteomes" id="UP001331761">
    <property type="component" value="Unassembled WGS sequence"/>
</dbReference>
<accession>A0AAN8FXS6</accession>
<gene>
    <name evidence="1" type="ORF">GCK32_005901</name>
</gene>
<protein>
    <submittedName>
        <fullName evidence="1">Uncharacterized protein</fullName>
    </submittedName>
</protein>
<sequence length="249" mass="28040">MERLVEECELACPEEKQIQVLEKCLALVRADRDTHSKSLGWLLLSKILEKCSPQCLRAAQSRLGKKLADVKSEPNIHNGIFVRQLLIRNPQVGNLHAELVYDIIMRFVDIAVTSSDSTLRSLCTELYSVRYGCDTEMSTRLLTTLSAAMSNRLLSQEERAALLNLKSFGITSLRNELCRLLFDLYSSALGRAKSGQYVPRDLVMCVLEEALNDPQLCDAALTTIQSICRNCRSSMLPLVSLYLYQLLIH</sequence>
<dbReference type="EMBL" id="WIXE01008513">
    <property type="protein sequence ID" value="KAK5979240.1"/>
    <property type="molecule type" value="Genomic_DNA"/>
</dbReference>
<reference evidence="1 2" key="1">
    <citation type="submission" date="2019-10" db="EMBL/GenBank/DDBJ databases">
        <title>Assembly and Annotation for the nematode Trichostrongylus colubriformis.</title>
        <authorList>
            <person name="Martin J."/>
        </authorList>
    </citation>
    <scope>NUCLEOTIDE SEQUENCE [LARGE SCALE GENOMIC DNA]</scope>
    <source>
        <strain evidence="1">G859</strain>
        <tissue evidence="1">Whole worm</tissue>
    </source>
</reference>
<comment type="caution">
    <text evidence="1">The sequence shown here is derived from an EMBL/GenBank/DDBJ whole genome shotgun (WGS) entry which is preliminary data.</text>
</comment>
<evidence type="ECO:0000313" key="1">
    <source>
        <dbReference type="EMBL" id="KAK5979240.1"/>
    </source>
</evidence>
<dbReference type="AlphaFoldDB" id="A0AAN8FXS6"/>
<keyword evidence="2" id="KW-1185">Reference proteome</keyword>
<evidence type="ECO:0000313" key="2">
    <source>
        <dbReference type="Proteomes" id="UP001331761"/>
    </source>
</evidence>
<organism evidence="1 2">
    <name type="scientific">Trichostrongylus colubriformis</name>
    <name type="common">Black scour worm</name>
    <dbReference type="NCBI Taxonomy" id="6319"/>
    <lineage>
        <taxon>Eukaryota</taxon>
        <taxon>Metazoa</taxon>
        <taxon>Ecdysozoa</taxon>
        <taxon>Nematoda</taxon>
        <taxon>Chromadorea</taxon>
        <taxon>Rhabditida</taxon>
        <taxon>Rhabditina</taxon>
        <taxon>Rhabditomorpha</taxon>
        <taxon>Strongyloidea</taxon>
        <taxon>Trichostrongylidae</taxon>
        <taxon>Trichostrongylus</taxon>
    </lineage>
</organism>
<proteinExistence type="predicted"/>